<dbReference type="AlphaFoldDB" id="A0A5C2H9E2"/>
<dbReference type="EMBL" id="CP035928">
    <property type="protein sequence ID" value="QEP35557.1"/>
    <property type="molecule type" value="Genomic_DNA"/>
</dbReference>
<evidence type="ECO:0000256" key="2">
    <source>
        <dbReference type="ARBA" id="ARBA00010961"/>
    </source>
</evidence>
<keyword evidence="4 6" id="KW-0238">DNA-binding</keyword>
<dbReference type="PANTHER" id="PTHR33217:SF8">
    <property type="entry name" value="MUTATOR FAMILY TRANSPOSASE"/>
    <property type="match status" value="1"/>
</dbReference>
<dbReference type="GO" id="GO:0006313">
    <property type="term" value="P:DNA transposition"/>
    <property type="evidence" value="ECO:0007669"/>
    <property type="project" value="UniProtKB-UniRule"/>
</dbReference>
<reference evidence="7" key="2">
    <citation type="submission" date="2019-09" db="EMBL/GenBank/DDBJ databases">
        <title>Taxonomic note: a critical rebuttal of the proposed division of the genus Arcobacter into six genera, emended descriptions of Arcobacter anaerophilus and the genus Arcobacter, and an assessment of genus-level boundaries for Epsilonproteobacteria using in silico genomic comparator tools.</title>
        <authorList>
            <person name="On S.L.W."/>
            <person name="Miller W.G."/>
            <person name="Biggs P."/>
            <person name="Cornelius A."/>
            <person name="Vandamme P."/>
        </authorList>
    </citation>
    <scope>NUCLEOTIDE SEQUENCE [LARGE SCALE GENOMIC DNA]</scope>
    <source>
        <strain evidence="7">LMG 26638</strain>
    </source>
</reference>
<dbReference type="PANTHER" id="PTHR33217">
    <property type="entry name" value="TRANSPOSASE FOR INSERTION SEQUENCE ELEMENT IS1081"/>
    <property type="match status" value="1"/>
</dbReference>
<evidence type="ECO:0000256" key="4">
    <source>
        <dbReference type="ARBA" id="ARBA00023125"/>
    </source>
</evidence>
<keyword evidence="6" id="KW-0814">Transposable element</keyword>
<dbReference type="PROSITE" id="PS01007">
    <property type="entry name" value="TRANSPOSASE_MUTATOR"/>
    <property type="match status" value="1"/>
</dbReference>
<reference evidence="7" key="1">
    <citation type="submission" date="2019-09" db="EMBL/GenBank/DDBJ databases">
        <title>Complete genome sequencing of four Arcobacter species reveals a diverse suite of mobile elements.</title>
        <authorList>
            <person name="Miller W.G."/>
            <person name="Yee E."/>
            <person name="Bono J.L."/>
        </authorList>
    </citation>
    <scope>NUCLEOTIDE SEQUENCE [LARGE SCALE GENOMIC DNA]</scope>
    <source>
        <strain evidence="7">LMG 26638</strain>
    </source>
</reference>
<comment type="function">
    <text evidence="1 6">Required for the transposition of the insertion element.</text>
</comment>
<name>A0A5C2H9E2_9BACT</name>
<protein>
    <recommendedName>
        <fullName evidence="6">Mutator family transposase</fullName>
    </recommendedName>
</protein>
<dbReference type="GO" id="GO:0003677">
    <property type="term" value="F:DNA binding"/>
    <property type="evidence" value="ECO:0007669"/>
    <property type="project" value="UniProtKB-UniRule"/>
</dbReference>
<organism evidence="7 8">
    <name type="scientific">Malaciobacter pacificus</name>
    <dbReference type="NCBI Taxonomy" id="1080223"/>
    <lineage>
        <taxon>Bacteria</taxon>
        <taxon>Pseudomonadati</taxon>
        <taxon>Campylobacterota</taxon>
        <taxon>Epsilonproteobacteria</taxon>
        <taxon>Campylobacterales</taxon>
        <taxon>Arcobacteraceae</taxon>
        <taxon>Malaciobacter</taxon>
    </lineage>
</organism>
<keyword evidence="5 6" id="KW-0233">DNA recombination</keyword>
<evidence type="ECO:0000313" key="8">
    <source>
        <dbReference type="Proteomes" id="UP000322726"/>
    </source>
</evidence>
<accession>A0A5C2H9E2</accession>
<dbReference type="KEGG" id="apai:APAC_2504"/>
<dbReference type="RefSeq" id="WP_130234443.1">
    <property type="nucleotide sequence ID" value="NZ_BMEF01000066.1"/>
</dbReference>
<dbReference type="OrthoDB" id="9815585at2"/>
<evidence type="ECO:0000256" key="6">
    <source>
        <dbReference type="RuleBase" id="RU365089"/>
    </source>
</evidence>
<evidence type="ECO:0000256" key="1">
    <source>
        <dbReference type="ARBA" id="ARBA00002190"/>
    </source>
</evidence>
<dbReference type="Proteomes" id="UP000322726">
    <property type="component" value="Chromosome"/>
</dbReference>
<proteinExistence type="inferred from homology"/>
<keyword evidence="3 6" id="KW-0815">Transposition</keyword>
<evidence type="ECO:0000256" key="5">
    <source>
        <dbReference type="ARBA" id="ARBA00023172"/>
    </source>
</evidence>
<evidence type="ECO:0000256" key="3">
    <source>
        <dbReference type="ARBA" id="ARBA00022578"/>
    </source>
</evidence>
<gene>
    <name evidence="7" type="ORF">APAC_2504</name>
</gene>
<dbReference type="NCBIfam" id="NF033543">
    <property type="entry name" value="transpos_IS256"/>
    <property type="match status" value="1"/>
</dbReference>
<dbReference type="InterPro" id="IPR001207">
    <property type="entry name" value="Transposase_mutator"/>
</dbReference>
<dbReference type="Pfam" id="PF00872">
    <property type="entry name" value="Transposase_mut"/>
    <property type="match status" value="1"/>
</dbReference>
<sequence>MGILNKEELRKQIREGKEVSLDGILDEFKGLLKEALQTATQEELTSHLGYDKNQESQNPNYRNGYSKKTLKSKYGEVDVEIPRDRDSSFEPKLVPKRERLLKGSEDLILSLYTKGMSVRDIQHHLDDLYGYELSEQTISNITSAIIEKAKEWQNRPLESIYPIIFMDATVLKIRVDRVVKNIAAYIMLGVTLEGKKEIIGIWIGENESSKYWLTLLNELKNRGVEDVLIFAIDGLNGFNQAIQAVYPQAEIQRCIVHQIRSSLRYVSWKDRKAVAKDLKTIYTANTEEDAQLALTEFNDIWGKKYPHISQSWSNNWNELSTFFKYPQAIKTLIYTTNPIESLNSNIKRKTKSKGSFPTIDSAFKLLYLATQEVQEKWKKSSMRNWSEIYPQLSIFFSEIMEKYTK</sequence>
<keyword evidence="8" id="KW-1185">Reference proteome</keyword>
<comment type="similarity">
    <text evidence="2 6">Belongs to the transposase mutator family.</text>
</comment>
<evidence type="ECO:0000313" key="7">
    <source>
        <dbReference type="EMBL" id="QEP35557.1"/>
    </source>
</evidence>
<dbReference type="GO" id="GO:0004803">
    <property type="term" value="F:transposase activity"/>
    <property type="evidence" value="ECO:0007669"/>
    <property type="project" value="UniProtKB-UniRule"/>
</dbReference>